<evidence type="ECO:0000313" key="1">
    <source>
        <dbReference type="EMBL" id="OGY65335.1"/>
    </source>
</evidence>
<gene>
    <name evidence="1" type="ORF">A3A16_02715</name>
</gene>
<accession>A0A1G1ZLE2</accession>
<protein>
    <recommendedName>
        <fullName evidence="3">Lipid-A-disaccharide synthase</fullName>
    </recommendedName>
</protein>
<dbReference type="SUPFAM" id="SSF53756">
    <property type="entry name" value="UDP-Glycosyltransferase/glycogen phosphorylase"/>
    <property type="match status" value="1"/>
</dbReference>
<evidence type="ECO:0000313" key="2">
    <source>
        <dbReference type="Proteomes" id="UP000177942"/>
    </source>
</evidence>
<organism evidence="1 2">
    <name type="scientific">Candidatus Harrisonbacteria bacterium RIFCSPLOWO2_01_FULL_44_18</name>
    <dbReference type="NCBI Taxonomy" id="1798407"/>
    <lineage>
        <taxon>Bacteria</taxon>
        <taxon>Candidatus Harrisoniibacteriota</taxon>
    </lineage>
</organism>
<name>A0A1G1ZLE2_9BACT</name>
<sequence>MNRKAVLIARDFAPSGCFKRLEPILKERGFDVDLFIGEGKPLIKTAEEIALAASHASVVILGMSSSLELAQPEIAAGEATRTAGVPYGFYGDVPRCWARARNGAWFEKLAPATAFYFGVTQADADVAHEVFPNARLVGTGNPLREEMAFPRFTRDEVRSKLGVAIDEKIVLAAGGGGQFGVGNMASWTIVMEALSLLRAKGQRFQLILATHPGDRTPYAIDAATQKEMKLYDKLIFFSPVPARIVGREVLTTSDMVPGADIIVEFGGSIGIEGAYQNVPVVSLGFEVLFRILERISGNRVLEAVGSGLSELVVADASKLADKIRILLTADGFVQMRARQQELCPRPTERGAALRKMADVIEQIIGTSA</sequence>
<reference evidence="1 2" key="1">
    <citation type="journal article" date="2016" name="Nat. Commun.">
        <title>Thousands of microbial genomes shed light on interconnected biogeochemical processes in an aquifer system.</title>
        <authorList>
            <person name="Anantharaman K."/>
            <person name="Brown C.T."/>
            <person name="Hug L.A."/>
            <person name="Sharon I."/>
            <person name="Castelle C.J."/>
            <person name="Probst A.J."/>
            <person name="Thomas B.C."/>
            <person name="Singh A."/>
            <person name="Wilkins M.J."/>
            <person name="Karaoz U."/>
            <person name="Brodie E.L."/>
            <person name="Williams K.H."/>
            <person name="Hubbard S.S."/>
            <person name="Banfield J.F."/>
        </authorList>
    </citation>
    <scope>NUCLEOTIDE SEQUENCE [LARGE SCALE GENOMIC DNA]</scope>
</reference>
<comment type="caution">
    <text evidence="1">The sequence shown here is derived from an EMBL/GenBank/DDBJ whole genome shotgun (WGS) entry which is preliminary data.</text>
</comment>
<dbReference type="Proteomes" id="UP000177942">
    <property type="component" value="Unassembled WGS sequence"/>
</dbReference>
<dbReference type="EMBL" id="MHJJ01000011">
    <property type="protein sequence ID" value="OGY65335.1"/>
    <property type="molecule type" value="Genomic_DNA"/>
</dbReference>
<proteinExistence type="predicted"/>
<dbReference type="AlphaFoldDB" id="A0A1G1ZLE2"/>
<dbReference type="STRING" id="1798407.A3A16_02715"/>
<evidence type="ECO:0008006" key="3">
    <source>
        <dbReference type="Google" id="ProtNLM"/>
    </source>
</evidence>